<dbReference type="PANTHER" id="PTHR47150:SF5">
    <property type="entry name" value="OS07G0546750 PROTEIN"/>
    <property type="match status" value="1"/>
</dbReference>
<reference evidence="3" key="2">
    <citation type="submission" date="2015-03" db="UniProtKB">
        <authorList>
            <consortium name="EnsemblPlants"/>
        </authorList>
    </citation>
    <scope>IDENTIFICATION</scope>
</reference>
<dbReference type="Pfam" id="PF04827">
    <property type="entry name" value="Plant_tran"/>
    <property type="match status" value="1"/>
</dbReference>
<feature type="region of interest" description="Disordered" evidence="1">
    <location>
        <begin position="346"/>
        <end position="391"/>
    </location>
</feature>
<dbReference type="STRING" id="109376.A0A0D3A7N6"/>
<accession>A0A0D3A7N6</accession>
<dbReference type="Gramene" id="Bo1g054840.1">
    <property type="protein sequence ID" value="Bo1g054840.1"/>
    <property type="gene ID" value="Bo1g054840"/>
</dbReference>
<dbReference type="InterPro" id="IPR006912">
    <property type="entry name" value="Harbinger_derived_prot"/>
</dbReference>
<feature type="domain" description="Myb-like" evidence="2">
    <location>
        <begin position="213"/>
        <end position="284"/>
    </location>
</feature>
<evidence type="ECO:0000313" key="4">
    <source>
        <dbReference type="Proteomes" id="UP000032141"/>
    </source>
</evidence>
<reference evidence="3 4" key="1">
    <citation type="journal article" date="2014" name="Genome Biol.">
        <title>Transcriptome and methylome profiling reveals relics of genome dominance in the mesopolyploid Brassica oleracea.</title>
        <authorList>
            <person name="Parkin I.A."/>
            <person name="Koh C."/>
            <person name="Tang H."/>
            <person name="Robinson S.J."/>
            <person name="Kagale S."/>
            <person name="Clarke W.E."/>
            <person name="Town C.D."/>
            <person name="Nixon J."/>
            <person name="Krishnakumar V."/>
            <person name="Bidwell S.L."/>
            <person name="Denoeud F."/>
            <person name="Belcram H."/>
            <person name="Links M.G."/>
            <person name="Just J."/>
            <person name="Clarke C."/>
            <person name="Bender T."/>
            <person name="Huebert T."/>
            <person name="Mason A.S."/>
            <person name="Pires J.C."/>
            <person name="Barker G."/>
            <person name="Moore J."/>
            <person name="Walley P.G."/>
            <person name="Manoli S."/>
            <person name="Batley J."/>
            <person name="Edwards D."/>
            <person name="Nelson M.N."/>
            <person name="Wang X."/>
            <person name="Paterson A.H."/>
            <person name="King G."/>
            <person name="Bancroft I."/>
            <person name="Chalhoub B."/>
            <person name="Sharpe A.G."/>
        </authorList>
    </citation>
    <scope>NUCLEOTIDE SEQUENCE</scope>
    <source>
        <strain evidence="3 4">cv. TO1000</strain>
    </source>
</reference>
<proteinExistence type="predicted"/>
<dbReference type="Proteomes" id="UP000032141">
    <property type="component" value="Chromosome C1"/>
</dbReference>
<keyword evidence="4" id="KW-1185">Reference proteome</keyword>
<dbReference type="InterPro" id="IPR001005">
    <property type="entry name" value="SANT/Myb"/>
</dbReference>
<organism evidence="3 4">
    <name type="scientific">Brassica oleracea var. oleracea</name>
    <dbReference type="NCBI Taxonomy" id="109376"/>
    <lineage>
        <taxon>Eukaryota</taxon>
        <taxon>Viridiplantae</taxon>
        <taxon>Streptophyta</taxon>
        <taxon>Embryophyta</taxon>
        <taxon>Tracheophyta</taxon>
        <taxon>Spermatophyta</taxon>
        <taxon>Magnoliopsida</taxon>
        <taxon>eudicotyledons</taxon>
        <taxon>Gunneridae</taxon>
        <taxon>Pentapetalae</taxon>
        <taxon>rosids</taxon>
        <taxon>malvids</taxon>
        <taxon>Brassicales</taxon>
        <taxon>Brassicaceae</taxon>
        <taxon>Brassiceae</taxon>
        <taxon>Brassica</taxon>
    </lineage>
</organism>
<dbReference type="HOGENOM" id="CLU_012390_5_2_1"/>
<feature type="compositionally biased region" description="Basic and acidic residues" evidence="1">
    <location>
        <begin position="351"/>
        <end position="360"/>
    </location>
</feature>
<protein>
    <recommendedName>
        <fullName evidence="2">Myb-like domain-containing protein</fullName>
    </recommendedName>
</protein>
<dbReference type="PROSITE" id="PS50090">
    <property type="entry name" value="MYB_LIKE"/>
    <property type="match status" value="1"/>
</dbReference>
<evidence type="ECO:0000259" key="2">
    <source>
        <dbReference type="PROSITE" id="PS50090"/>
    </source>
</evidence>
<evidence type="ECO:0000256" key="1">
    <source>
        <dbReference type="SAM" id="MobiDB-lite"/>
    </source>
</evidence>
<evidence type="ECO:0000313" key="3">
    <source>
        <dbReference type="EnsemblPlants" id="Bo1g054840.1"/>
    </source>
</evidence>
<dbReference type="PANTHER" id="PTHR47150">
    <property type="entry name" value="OS12G0169200 PROTEIN"/>
    <property type="match status" value="1"/>
</dbReference>
<sequence length="813" mass="92942">MGLFDATAASQWVAVVDDGKRQPLYLLLSSTKENGDISLRFLPLLGEMGDLSRSVVLLEDQATSPSVAVVEEGPWRSPYLSLSSPRRNLRRIEDFLEQIENFNMRNMINLDLIFFCHVLVRWNDQEPDDSSFKRQKIKGYMLKVVGSRCSGKVRETKALRLLIENPKFVDLLNSQQDIGFGSYEDSVELSSTQVPFLATQGTADSAFDGDTRAGHRERRTWTPADDVVLISSWLNTSKDPVVSTEQKSGAFWTRIAAYFAASRQDGGSEQRGASHCKHHWQKINDLVCKLCGAYEAARREKTSGQNENDVLKLAHQIFFNNHKKKFLLEHAWKELRHGQKWCELSSAKNEGTSKKRKGEDGGDSSTSQADSKKRPPGVKASKASGKKTVDPDKQVKEFERIWKIKQKEIDAKEHLSKMSLLDSLIGKKEPLLDLVSREWRLGQEHERVESGEADKTTREWSIVSQELFCLYCLVPVLRKEDKKKIVFIKRNREEGHLRLWNDYFSDAPTYPENLFRRRFRMNKPLFIHIVDRLSNEVQFFRRKKDGLGKLGLSTLQKCTAAIRVLAYGSALDADEYLRLGATTTQLCVENFVEAIIDLFGDQYLRRPTQEDLQRLLHIGELRGFLGMIGSIDCMHWEWKNCPTAWKGQYSHGSGKPNIVLEAGASYDLWIWHTCFGPPGPKAVLFAQRQEAARKDVERAFGVLQARFAIVKNSALCWDKVKIGKIMRACIILHNMIVENERDDQTRHHVSDFQQGEGSRSSHVDLTYSTDIPTNIANQMGVRTRIRDRQAHQQLKGNLVEHIWRKFGRDQDTN</sequence>
<dbReference type="EnsemblPlants" id="Bo1g054840.1">
    <property type="protein sequence ID" value="Bo1g054840.1"/>
    <property type="gene ID" value="Bo1g054840"/>
</dbReference>
<dbReference type="AlphaFoldDB" id="A0A0D3A7N6"/>
<name>A0A0D3A7N6_BRAOL</name>